<dbReference type="GO" id="GO:0042910">
    <property type="term" value="F:xenobiotic transmembrane transporter activity"/>
    <property type="evidence" value="ECO:0007669"/>
    <property type="project" value="InterPro"/>
</dbReference>
<dbReference type="PANTHER" id="PTHR43298">
    <property type="entry name" value="MULTIDRUG RESISTANCE PROTEIN NORM-RELATED"/>
    <property type="match status" value="1"/>
</dbReference>
<evidence type="ECO:0000313" key="11">
    <source>
        <dbReference type="EMBL" id="QEE21355.1"/>
    </source>
</evidence>
<keyword evidence="7" id="KW-0406">Ion transport</keyword>
<dbReference type="InterPro" id="IPR002528">
    <property type="entry name" value="MATE_fam"/>
</dbReference>
<feature type="transmembrane region" description="Helical" evidence="10">
    <location>
        <begin position="408"/>
        <end position="430"/>
    </location>
</feature>
<keyword evidence="8 10" id="KW-0472">Membrane</keyword>
<dbReference type="CDD" id="cd13131">
    <property type="entry name" value="MATE_NorM_like"/>
    <property type="match status" value="1"/>
</dbReference>
<evidence type="ECO:0000313" key="12">
    <source>
        <dbReference type="Proteomes" id="UP000321062"/>
    </source>
</evidence>
<dbReference type="NCBIfam" id="TIGR00797">
    <property type="entry name" value="matE"/>
    <property type="match status" value="1"/>
</dbReference>
<keyword evidence="12" id="KW-1185">Reference proteome</keyword>
<evidence type="ECO:0000256" key="2">
    <source>
        <dbReference type="ARBA" id="ARBA00022448"/>
    </source>
</evidence>
<organism evidence="11 12">
    <name type="scientific">Paradevosia tibetensis</name>
    <dbReference type="NCBI Taxonomy" id="1447062"/>
    <lineage>
        <taxon>Bacteria</taxon>
        <taxon>Pseudomonadati</taxon>
        <taxon>Pseudomonadota</taxon>
        <taxon>Alphaproteobacteria</taxon>
        <taxon>Hyphomicrobiales</taxon>
        <taxon>Devosiaceae</taxon>
        <taxon>Paradevosia</taxon>
    </lineage>
</organism>
<comment type="subcellular location">
    <subcellularLocation>
        <location evidence="1">Cell inner membrane</location>
        <topology evidence="1">Multi-pass membrane protein</topology>
    </subcellularLocation>
</comment>
<dbReference type="GO" id="GO:0005886">
    <property type="term" value="C:plasma membrane"/>
    <property type="evidence" value="ECO:0007669"/>
    <property type="project" value="UniProtKB-SubCell"/>
</dbReference>
<feature type="transmembrane region" description="Helical" evidence="10">
    <location>
        <begin position="208"/>
        <end position="229"/>
    </location>
</feature>
<evidence type="ECO:0000256" key="3">
    <source>
        <dbReference type="ARBA" id="ARBA00022449"/>
    </source>
</evidence>
<name>A0A5B9DQX6_9HYPH</name>
<evidence type="ECO:0000256" key="6">
    <source>
        <dbReference type="ARBA" id="ARBA00022989"/>
    </source>
</evidence>
<feature type="transmembrane region" description="Helical" evidence="10">
    <location>
        <begin position="145"/>
        <end position="162"/>
    </location>
</feature>
<feature type="transmembrane region" description="Helical" evidence="10">
    <location>
        <begin position="106"/>
        <end position="125"/>
    </location>
</feature>
<keyword evidence="6 10" id="KW-1133">Transmembrane helix</keyword>
<dbReference type="PANTHER" id="PTHR43298:SF2">
    <property type="entry name" value="FMN_FAD EXPORTER YEEO-RELATED"/>
    <property type="match status" value="1"/>
</dbReference>
<evidence type="ECO:0000256" key="10">
    <source>
        <dbReference type="SAM" id="Phobius"/>
    </source>
</evidence>
<dbReference type="OrthoDB" id="9780160at2"/>
<reference evidence="11 12" key="1">
    <citation type="journal article" date="2015" name="Int. J. Syst. Evol. Microbiol.">
        <title>Youhaiella tibetensis gen. nov., sp. nov., isolated from subsurface sediment.</title>
        <authorList>
            <person name="Wang Y.X."/>
            <person name="Huang F.Q."/>
            <person name="Nogi Y."/>
            <person name="Pang S.J."/>
            <person name="Wang P.K."/>
            <person name="Lv J."/>
        </authorList>
    </citation>
    <scope>NUCLEOTIDE SEQUENCE [LARGE SCALE GENOMIC DNA]</scope>
    <source>
        <strain evidence="12">fig4</strain>
    </source>
</reference>
<keyword evidence="5 10" id="KW-0812">Transmembrane</keyword>
<feature type="transmembrane region" description="Helical" evidence="10">
    <location>
        <begin position="64"/>
        <end position="85"/>
    </location>
</feature>
<gene>
    <name evidence="11" type="ORF">FNA67_14670</name>
</gene>
<dbReference type="KEGG" id="yti:FNA67_14670"/>
<feature type="transmembrane region" description="Helical" evidence="10">
    <location>
        <begin position="336"/>
        <end position="360"/>
    </location>
</feature>
<dbReference type="GO" id="GO:0006811">
    <property type="term" value="P:monoatomic ion transport"/>
    <property type="evidence" value="ECO:0007669"/>
    <property type="project" value="UniProtKB-KW"/>
</dbReference>
<dbReference type="PIRSF" id="PIRSF006603">
    <property type="entry name" value="DinF"/>
    <property type="match status" value="1"/>
</dbReference>
<feature type="transmembrane region" description="Helical" evidence="10">
    <location>
        <begin position="174"/>
        <end position="196"/>
    </location>
</feature>
<evidence type="ECO:0000256" key="4">
    <source>
        <dbReference type="ARBA" id="ARBA00022475"/>
    </source>
</evidence>
<accession>A0A5B9DQX6</accession>
<keyword evidence="2" id="KW-0813">Transport</keyword>
<keyword evidence="4" id="KW-1003">Cell membrane</keyword>
<sequence length="476" mass="51534">MTVQLDSDAALAPANVRSGWSAELKALFALAWPLVLAQLAQNALFTSDVIMMGWLGPKYLAGGALATAFFNMFLIGSIGLVGVVAPMVAQALGARDLRSVQRTLRTAFWVVIAIAAVLIPVVWQVKPILLALGQNPEATDLAQDFVHHAAWLFLPALGLIVLRSFLSAHGVTRPILVITILGIFINAGLNYCLMFGNFGFPRLELKGSGISTATVNLLMFLMMLGYVLWHRRYRRYNIFGNFFAIDWARFREMFRIGTPIGLTVMAEVGLFSAAAILMGLLGTDEVAAHAVALQITSMAFMVPLGLSQATTVRVGLAYGAGSREGIRKAGWSSIGLTLAFESITCTLFLLFPLRLVTFFLDPSHEANVHAIGLAATYLIVSALFQVVDGTQAIAAASLRGLNDTKVPMIIAIVGYWLVGLPVAYLCGFVLDWRGVGVWSGLAAGLAFVAIVLTVRFAMRERLNLIRFDKLREQLDA</sequence>
<dbReference type="RefSeq" id="WP_147656557.1">
    <property type="nucleotide sequence ID" value="NZ_BMFM01000001.1"/>
</dbReference>
<dbReference type="AlphaFoldDB" id="A0A5B9DQX6"/>
<evidence type="ECO:0000256" key="1">
    <source>
        <dbReference type="ARBA" id="ARBA00004429"/>
    </source>
</evidence>
<keyword evidence="3" id="KW-0050">Antiport</keyword>
<evidence type="ECO:0000256" key="8">
    <source>
        <dbReference type="ARBA" id="ARBA00023136"/>
    </source>
</evidence>
<proteinExistence type="predicted"/>
<evidence type="ECO:0000256" key="7">
    <source>
        <dbReference type="ARBA" id="ARBA00023065"/>
    </source>
</evidence>
<protein>
    <recommendedName>
        <fullName evidence="9">Multidrug-efflux transporter</fullName>
    </recommendedName>
</protein>
<dbReference type="EMBL" id="CP041690">
    <property type="protein sequence ID" value="QEE21355.1"/>
    <property type="molecule type" value="Genomic_DNA"/>
</dbReference>
<dbReference type="InterPro" id="IPR048279">
    <property type="entry name" value="MdtK-like"/>
</dbReference>
<evidence type="ECO:0000256" key="5">
    <source>
        <dbReference type="ARBA" id="ARBA00022692"/>
    </source>
</evidence>
<feature type="transmembrane region" description="Helical" evidence="10">
    <location>
        <begin position="436"/>
        <end position="457"/>
    </location>
</feature>
<feature type="transmembrane region" description="Helical" evidence="10">
    <location>
        <begin position="259"/>
        <end position="280"/>
    </location>
</feature>
<dbReference type="Proteomes" id="UP000321062">
    <property type="component" value="Chromosome"/>
</dbReference>
<feature type="transmembrane region" description="Helical" evidence="10">
    <location>
        <begin position="366"/>
        <end position="387"/>
    </location>
</feature>
<feature type="transmembrane region" description="Helical" evidence="10">
    <location>
        <begin position="286"/>
        <end position="306"/>
    </location>
</feature>
<evidence type="ECO:0000256" key="9">
    <source>
        <dbReference type="ARBA" id="ARBA00031636"/>
    </source>
</evidence>
<dbReference type="Pfam" id="PF01554">
    <property type="entry name" value="MatE"/>
    <property type="match status" value="2"/>
</dbReference>
<dbReference type="InterPro" id="IPR050222">
    <property type="entry name" value="MATE_MdtK"/>
</dbReference>
<dbReference type="GO" id="GO:0015297">
    <property type="term" value="F:antiporter activity"/>
    <property type="evidence" value="ECO:0007669"/>
    <property type="project" value="UniProtKB-KW"/>
</dbReference>